<gene>
    <name evidence="1" type="ORF">EZS28_017425</name>
</gene>
<proteinExistence type="predicted"/>
<evidence type="ECO:0000313" key="2">
    <source>
        <dbReference type="Proteomes" id="UP000324800"/>
    </source>
</evidence>
<comment type="caution">
    <text evidence="1">The sequence shown here is derived from an EMBL/GenBank/DDBJ whole genome shotgun (WGS) entry which is preliminary data.</text>
</comment>
<reference evidence="1 2" key="1">
    <citation type="submission" date="2019-03" db="EMBL/GenBank/DDBJ databases">
        <title>Single cell metagenomics reveals metabolic interactions within the superorganism composed of flagellate Streblomastix strix and complex community of Bacteroidetes bacteria on its surface.</title>
        <authorList>
            <person name="Treitli S.C."/>
            <person name="Kolisko M."/>
            <person name="Husnik F."/>
            <person name="Keeling P."/>
            <person name="Hampl V."/>
        </authorList>
    </citation>
    <scope>NUCLEOTIDE SEQUENCE [LARGE SCALE GENOMIC DNA]</scope>
    <source>
        <strain evidence="1">ST1C</strain>
    </source>
</reference>
<protein>
    <submittedName>
        <fullName evidence="1">Uncharacterized protein</fullName>
    </submittedName>
</protein>
<dbReference type="AlphaFoldDB" id="A0A5J4VWW9"/>
<name>A0A5J4VWW9_9EUKA</name>
<dbReference type="Proteomes" id="UP000324800">
    <property type="component" value="Unassembled WGS sequence"/>
</dbReference>
<organism evidence="1 2">
    <name type="scientific">Streblomastix strix</name>
    <dbReference type="NCBI Taxonomy" id="222440"/>
    <lineage>
        <taxon>Eukaryota</taxon>
        <taxon>Metamonada</taxon>
        <taxon>Preaxostyla</taxon>
        <taxon>Oxymonadida</taxon>
        <taxon>Streblomastigidae</taxon>
        <taxon>Streblomastix</taxon>
    </lineage>
</organism>
<evidence type="ECO:0000313" key="1">
    <source>
        <dbReference type="EMBL" id="KAA6387048.1"/>
    </source>
</evidence>
<sequence>MKTQQPPKKRNTEQVSKLATRTKQLRKLENITFTRDSYERAQKIVASTTFYCICPSASSKSQVRDTKSSSMAKAKVQCQKANVQGAISFEMKPKIQFVQKYIDANTYIDLLSENLKNQFCAKGGKMQQLINVRMSFKAASSEVFNNFTYKVMLFSRLKSQIPVNILFPNEA</sequence>
<accession>A0A5J4VWW9</accession>
<dbReference type="EMBL" id="SNRW01004542">
    <property type="protein sequence ID" value="KAA6387048.1"/>
    <property type="molecule type" value="Genomic_DNA"/>
</dbReference>